<comment type="caution">
    <text evidence="1">The sequence shown here is derived from an EMBL/GenBank/DDBJ whole genome shotgun (WGS) entry which is preliminary data.</text>
</comment>
<name>A0AAU9TND0_EUPED</name>
<gene>
    <name evidence="1" type="ORF">EEDITHA_LOCUS4543</name>
</gene>
<dbReference type="EMBL" id="CAKOGL010000007">
    <property type="protein sequence ID" value="CAH2088376.1"/>
    <property type="molecule type" value="Genomic_DNA"/>
</dbReference>
<dbReference type="Proteomes" id="UP001153954">
    <property type="component" value="Unassembled WGS sequence"/>
</dbReference>
<organism evidence="1 2">
    <name type="scientific">Euphydryas editha</name>
    <name type="common">Edith's checkerspot</name>
    <dbReference type="NCBI Taxonomy" id="104508"/>
    <lineage>
        <taxon>Eukaryota</taxon>
        <taxon>Metazoa</taxon>
        <taxon>Ecdysozoa</taxon>
        <taxon>Arthropoda</taxon>
        <taxon>Hexapoda</taxon>
        <taxon>Insecta</taxon>
        <taxon>Pterygota</taxon>
        <taxon>Neoptera</taxon>
        <taxon>Endopterygota</taxon>
        <taxon>Lepidoptera</taxon>
        <taxon>Glossata</taxon>
        <taxon>Ditrysia</taxon>
        <taxon>Papilionoidea</taxon>
        <taxon>Nymphalidae</taxon>
        <taxon>Nymphalinae</taxon>
        <taxon>Euphydryas</taxon>
    </lineage>
</organism>
<evidence type="ECO:0000313" key="1">
    <source>
        <dbReference type="EMBL" id="CAH2088376.1"/>
    </source>
</evidence>
<protein>
    <submittedName>
        <fullName evidence="1">Uncharacterized protein</fullName>
    </submittedName>
</protein>
<sequence>MATFYAAQTSDDFGYPTHIRTGQRHTSGHTSGHMHVTDDFQYHVIQECLCLHVQGFVRNSIVSGHRSTPARSPDLSHFLYWKKANWSLRFRCDIIHLSQLPQDHNRSLLPTLGKIINYQAHIEEPEKEDGIEFEEKILLN</sequence>
<reference evidence="1" key="1">
    <citation type="submission" date="2022-03" db="EMBL/GenBank/DDBJ databases">
        <authorList>
            <person name="Tunstrom K."/>
        </authorList>
    </citation>
    <scope>NUCLEOTIDE SEQUENCE</scope>
</reference>
<keyword evidence="2" id="KW-1185">Reference proteome</keyword>
<proteinExistence type="predicted"/>
<accession>A0AAU9TND0</accession>
<dbReference type="AlphaFoldDB" id="A0AAU9TND0"/>
<evidence type="ECO:0000313" key="2">
    <source>
        <dbReference type="Proteomes" id="UP001153954"/>
    </source>
</evidence>